<dbReference type="InterPro" id="IPR054483">
    <property type="entry name" value="DC1-like_CT"/>
</dbReference>
<dbReference type="InterPro" id="IPR046349">
    <property type="entry name" value="C1-like_sf"/>
</dbReference>
<dbReference type="InterPro" id="IPR053192">
    <property type="entry name" value="Vacuole_Formation_Reg"/>
</dbReference>
<dbReference type="SUPFAM" id="SSF57889">
    <property type="entry name" value="Cysteine-rich domain"/>
    <property type="match status" value="4"/>
</dbReference>
<reference evidence="7" key="1">
    <citation type="journal article" date="2015" name="Nat. Plants">
        <title>Genome expansion of Arabis alpina linked with retrotransposition and reduced symmetric DNA methylation.</title>
        <authorList>
            <person name="Willing E.M."/>
            <person name="Rawat V."/>
            <person name="Mandakova T."/>
            <person name="Maumus F."/>
            <person name="James G.V."/>
            <person name="Nordstroem K.J."/>
            <person name="Becker C."/>
            <person name="Warthmann N."/>
            <person name="Chica C."/>
            <person name="Szarzynska B."/>
            <person name="Zytnicki M."/>
            <person name="Albani M.C."/>
            <person name="Kiefer C."/>
            <person name="Bergonzi S."/>
            <person name="Castaings L."/>
            <person name="Mateos J.L."/>
            <person name="Berns M.C."/>
            <person name="Bujdoso N."/>
            <person name="Piofczyk T."/>
            <person name="de Lorenzo L."/>
            <person name="Barrero-Sicilia C."/>
            <person name="Mateos I."/>
            <person name="Piednoel M."/>
            <person name="Hagmann J."/>
            <person name="Chen-Min-Tao R."/>
            <person name="Iglesias-Fernandez R."/>
            <person name="Schuster S.C."/>
            <person name="Alonso-Blanco C."/>
            <person name="Roudier F."/>
            <person name="Carbonero P."/>
            <person name="Paz-Ares J."/>
            <person name="Davis S.J."/>
            <person name="Pecinka A."/>
            <person name="Quesneville H."/>
            <person name="Colot V."/>
            <person name="Lysak M.A."/>
            <person name="Weigel D."/>
            <person name="Coupland G."/>
            <person name="Schneeberger K."/>
        </authorList>
    </citation>
    <scope>NUCLEOTIDE SEQUENCE [LARGE SCALE GENOMIC DNA]</scope>
    <source>
        <strain evidence="7">cv. Pajares</strain>
    </source>
</reference>
<protein>
    <recommendedName>
        <fullName evidence="5">Zinc finger PHD-type domain-containing protein</fullName>
    </recommendedName>
</protein>
<feature type="domain" description="Zinc finger PHD-type" evidence="5">
    <location>
        <begin position="631"/>
        <end position="675"/>
    </location>
</feature>
<evidence type="ECO:0000256" key="1">
    <source>
        <dbReference type="ARBA" id="ARBA00022723"/>
    </source>
</evidence>
<dbReference type="OMA" id="CKGENHE"/>
<keyword evidence="2" id="KW-0677">Repeat</keyword>
<evidence type="ECO:0000256" key="2">
    <source>
        <dbReference type="ARBA" id="ARBA00022737"/>
    </source>
</evidence>
<accession>A0A087G4G8</accession>
<dbReference type="GO" id="GO:0008270">
    <property type="term" value="F:zinc ion binding"/>
    <property type="evidence" value="ECO:0007669"/>
    <property type="project" value="UniProtKB-KW"/>
</dbReference>
<dbReference type="EMBL" id="CM002876">
    <property type="protein sequence ID" value="KFK24770.1"/>
    <property type="molecule type" value="Genomic_DNA"/>
</dbReference>
<name>A0A087G4G8_ARAAL</name>
<dbReference type="Pfam" id="PF03107">
    <property type="entry name" value="C1_2"/>
    <property type="match status" value="7"/>
</dbReference>
<evidence type="ECO:0000259" key="5">
    <source>
        <dbReference type="SMART" id="SM00249"/>
    </source>
</evidence>
<evidence type="ECO:0000313" key="7">
    <source>
        <dbReference type="Proteomes" id="UP000029120"/>
    </source>
</evidence>
<dbReference type="Gene3D" id="3.30.40.10">
    <property type="entry name" value="Zinc/RING finger domain, C3HC4 (zinc finger)"/>
    <property type="match status" value="1"/>
</dbReference>
<dbReference type="Proteomes" id="UP000029120">
    <property type="component" value="Chromosome 8"/>
</dbReference>
<dbReference type="InterPro" id="IPR004146">
    <property type="entry name" value="DC1"/>
</dbReference>
<evidence type="ECO:0000256" key="4">
    <source>
        <dbReference type="ARBA" id="ARBA00022833"/>
    </source>
</evidence>
<gene>
    <name evidence="6" type="ordered locus">AALP_Aa8g022500</name>
</gene>
<evidence type="ECO:0000256" key="3">
    <source>
        <dbReference type="ARBA" id="ARBA00022771"/>
    </source>
</evidence>
<dbReference type="PANTHER" id="PTHR32410">
    <property type="entry name" value="CYSTEINE/HISTIDINE-RICH C1 DOMAIN FAMILY PROTEIN"/>
    <property type="match status" value="1"/>
</dbReference>
<dbReference type="Pfam" id="PF22926">
    <property type="entry name" value="C1-like_CT"/>
    <property type="match status" value="1"/>
</dbReference>
<dbReference type="OrthoDB" id="1024584at2759"/>
<keyword evidence="4" id="KW-0862">Zinc</keyword>
<keyword evidence="7" id="KW-1185">Reference proteome</keyword>
<keyword evidence="1" id="KW-0479">Metal-binding</keyword>
<organism evidence="6 7">
    <name type="scientific">Arabis alpina</name>
    <name type="common">Alpine rock-cress</name>
    <dbReference type="NCBI Taxonomy" id="50452"/>
    <lineage>
        <taxon>Eukaryota</taxon>
        <taxon>Viridiplantae</taxon>
        <taxon>Streptophyta</taxon>
        <taxon>Embryophyta</taxon>
        <taxon>Tracheophyta</taxon>
        <taxon>Spermatophyta</taxon>
        <taxon>Magnoliopsida</taxon>
        <taxon>eudicotyledons</taxon>
        <taxon>Gunneridae</taxon>
        <taxon>Pentapetalae</taxon>
        <taxon>rosids</taxon>
        <taxon>malvids</taxon>
        <taxon>Brassicales</taxon>
        <taxon>Brassicaceae</taxon>
        <taxon>Arabideae</taxon>
        <taxon>Arabis</taxon>
    </lineage>
</organism>
<sequence length="742" mass="85931">MDSDLEPESKLFSLICQLLLLKRNDMVWNSNAILHITQIISLVSSMDLDSQSKPKSELMLLVTQTMSYFKSMDLDTQPELLSELISVIKRTVSLFKSSDLYSEPEPLPKLKSLITQEHSLAESLDSLLVHRTLYLKPEPEIMSLIYRILSLVVSMNSKWNKLISLCPKVEGRFDVQGKFCVMEKFKRTKKEKWRCLPENWEIFSLTAENDTHFHCEGCKGENHEEYEKAPNEIIKYPLHPKHPLQLVLLGKYCKTKKCYCCEENLHRFFYYCWVCHFAINIACLEKPPALSIDHPEWHKHPLVHFPRHASLNCDMCALVDSSSPLYICLTCDFVVHQRCMSLPHVIRISRHPHRISFTPSFDQGEWTCGVCRRKIDNDYGGYSCIKKGCSYGVHSKCAIQRNVWDGKELEGEREEIEEEVPESFVRISKGIIQHFSHEHHHLKLDEDKSRDYDEKKLCQACITPIYFGNFYSCMQCDYKLHETCAKLSRKLHHPIHPHLLTLMGGCEGVLDYKESLCSACPWMCTSGFFYECGKEECRFKVHVQCATISEPLVHGSHNHPLFLTSKPGERRNCSICKASRYFPTNETFNCLECDFALCFKCATFPQKVRYKHDKHVLTLFYGEKSSTMTYWCEVCEHKINPKGRFYKCDEYCCVTLHINCLIGNDFYMKPGIKCLIGDDFYMKPGSNVHEGTPVSTLPNNHHMSRPICSHCEMRCPYKIFVQFSGLKFCSVACTFFGNNNIA</sequence>
<proteinExistence type="predicted"/>
<dbReference type="PANTHER" id="PTHR32410:SF153">
    <property type="entry name" value="CHP-RICH ZINC FINGER PROTEIN-LIKE-RELATED"/>
    <property type="match status" value="1"/>
</dbReference>
<dbReference type="eggNOG" id="ENOG502SGI7">
    <property type="taxonomic scope" value="Eukaryota"/>
</dbReference>
<dbReference type="InterPro" id="IPR001965">
    <property type="entry name" value="Znf_PHD"/>
</dbReference>
<feature type="domain" description="Zinc finger PHD-type" evidence="5">
    <location>
        <begin position="457"/>
        <end position="521"/>
    </location>
</feature>
<keyword evidence="3" id="KW-0863">Zinc-finger</keyword>
<evidence type="ECO:0000313" key="6">
    <source>
        <dbReference type="EMBL" id="KFK24770.1"/>
    </source>
</evidence>
<dbReference type="InterPro" id="IPR013083">
    <property type="entry name" value="Znf_RING/FYVE/PHD"/>
</dbReference>
<dbReference type="SMART" id="SM00249">
    <property type="entry name" value="PHD"/>
    <property type="match status" value="3"/>
</dbReference>
<dbReference type="Gramene" id="KFK24770">
    <property type="protein sequence ID" value="KFK24770"/>
    <property type="gene ID" value="AALP_AA8G022500"/>
</dbReference>
<dbReference type="AlphaFoldDB" id="A0A087G4G8"/>
<feature type="domain" description="Zinc finger PHD-type" evidence="5">
    <location>
        <begin position="312"/>
        <end position="372"/>
    </location>
</feature>